<evidence type="ECO:0000313" key="9">
    <source>
        <dbReference type="Proteomes" id="UP000824200"/>
    </source>
</evidence>
<evidence type="ECO:0000256" key="3">
    <source>
        <dbReference type="ARBA" id="ARBA00022679"/>
    </source>
</evidence>
<evidence type="ECO:0000313" key="8">
    <source>
        <dbReference type="EMBL" id="HIR66109.1"/>
    </source>
</evidence>
<reference evidence="8" key="2">
    <citation type="journal article" date="2021" name="PeerJ">
        <title>Extensive microbial diversity within the chicken gut microbiome revealed by metagenomics and culture.</title>
        <authorList>
            <person name="Gilroy R."/>
            <person name="Ravi A."/>
            <person name="Getino M."/>
            <person name="Pursley I."/>
            <person name="Horton D.L."/>
            <person name="Alikhan N.F."/>
            <person name="Baker D."/>
            <person name="Gharbi K."/>
            <person name="Hall N."/>
            <person name="Watson M."/>
            <person name="Adriaenssens E.M."/>
            <person name="Foster-Nyarko E."/>
            <person name="Jarju S."/>
            <person name="Secka A."/>
            <person name="Antonio M."/>
            <person name="Oren A."/>
            <person name="Chaudhuri R.R."/>
            <person name="La Ragione R."/>
            <person name="Hildebrand F."/>
            <person name="Pallen M.J."/>
        </authorList>
    </citation>
    <scope>NUCLEOTIDE SEQUENCE</scope>
    <source>
        <strain evidence="8">CHK121-14286</strain>
    </source>
</reference>
<dbReference type="PANTHER" id="PTHR42942">
    <property type="entry name" value="6-O-METHYLGUANINE DNA METHYLTRANSFERASE"/>
    <property type="match status" value="1"/>
</dbReference>
<evidence type="ECO:0000256" key="4">
    <source>
        <dbReference type="ARBA" id="ARBA00022763"/>
    </source>
</evidence>
<proteinExistence type="predicted"/>
<dbReference type="InterPro" id="IPR036217">
    <property type="entry name" value="MethylDNA_cys_MeTrfase_DNAb"/>
</dbReference>
<dbReference type="EMBL" id="DVHL01000036">
    <property type="protein sequence ID" value="HIR66109.1"/>
    <property type="molecule type" value="Genomic_DNA"/>
</dbReference>
<evidence type="ECO:0000256" key="6">
    <source>
        <dbReference type="ARBA" id="ARBA00049348"/>
    </source>
</evidence>
<name>A0A9D1J7Y1_9BACT</name>
<dbReference type="GO" id="GO:0006281">
    <property type="term" value="P:DNA repair"/>
    <property type="evidence" value="ECO:0007669"/>
    <property type="project" value="UniProtKB-KW"/>
</dbReference>
<keyword evidence="5" id="KW-0234">DNA repair</keyword>
<reference evidence="8" key="1">
    <citation type="submission" date="2020-10" db="EMBL/GenBank/DDBJ databases">
        <authorList>
            <person name="Gilroy R."/>
        </authorList>
    </citation>
    <scope>NUCLEOTIDE SEQUENCE</scope>
    <source>
        <strain evidence="8">CHK121-14286</strain>
    </source>
</reference>
<dbReference type="Gene3D" id="1.10.10.10">
    <property type="entry name" value="Winged helix-like DNA-binding domain superfamily/Winged helix DNA-binding domain"/>
    <property type="match status" value="1"/>
</dbReference>
<keyword evidence="3" id="KW-0808">Transferase</keyword>
<evidence type="ECO:0000256" key="2">
    <source>
        <dbReference type="ARBA" id="ARBA00022603"/>
    </source>
</evidence>
<comment type="caution">
    <text evidence="8">The sequence shown here is derived from an EMBL/GenBank/DDBJ whole genome shotgun (WGS) entry which is preliminary data.</text>
</comment>
<keyword evidence="4" id="KW-0227">DNA damage</keyword>
<dbReference type="CDD" id="cd06445">
    <property type="entry name" value="ATase"/>
    <property type="match status" value="1"/>
</dbReference>
<evidence type="ECO:0000256" key="1">
    <source>
        <dbReference type="ARBA" id="ARBA00001286"/>
    </source>
</evidence>
<dbReference type="InterPro" id="IPR052520">
    <property type="entry name" value="ATL_DNA_repair"/>
</dbReference>
<gene>
    <name evidence="8" type="ORF">IAC95_04450</name>
</gene>
<dbReference type="InterPro" id="IPR036388">
    <property type="entry name" value="WH-like_DNA-bd_sf"/>
</dbReference>
<dbReference type="PANTHER" id="PTHR42942:SF1">
    <property type="entry name" value="ALKYLTRANSFERASE-LIKE PROTEIN 1"/>
    <property type="match status" value="1"/>
</dbReference>
<sequence>MENSGFFEKVYKIVETIPVGKVATYGQIARLCGSPRAARQVGWALHVNPRPFVVPCHRVVNKSGRIAPSFAFGGEDVQRNLLLQEGVTFTDQNTVDLKKHLWEK</sequence>
<dbReference type="PROSITE" id="PS00374">
    <property type="entry name" value="MGMT"/>
    <property type="match status" value="1"/>
</dbReference>
<comment type="catalytic activity">
    <reaction evidence="6">
        <text>a 6-O-methyl-2'-deoxyguanosine in DNA + L-cysteinyl-[protein] = S-methyl-L-cysteinyl-[protein] + a 2'-deoxyguanosine in DNA</text>
        <dbReference type="Rhea" id="RHEA:24000"/>
        <dbReference type="Rhea" id="RHEA-COMP:10131"/>
        <dbReference type="Rhea" id="RHEA-COMP:10132"/>
        <dbReference type="Rhea" id="RHEA-COMP:11367"/>
        <dbReference type="Rhea" id="RHEA-COMP:11368"/>
        <dbReference type="ChEBI" id="CHEBI:29950"/>
        <dbReference type="ChEBI" id="CHEBI:82612"/>
        <dbReference type="ChEBI" id="CHEBI:85445"/>
        <dbReference type="ChEBI" id="CHEBI:85448"/>
        <dbReference type="EC" id="2.1.1.63"/>
    </reaction>
</comment>
<dbReference type="InterPro" id="IPR014048">
    <property type="entry name" value="MethylDNA_cys_MeTrfase_DNA-bd"/>
</dbReference>
<dbReference type="Pfam" id="PF01035">
    <property type="entry name" value="DNA_binding_1"/>
    <property type="match status" value="1"/>
</dbReference>
<feature type="domain" description="Methylated-DNA-[protein]-cysteine S-methyltransferase DNA binding" evidence="7">
    <location>
        <begin position="6"/>
        <end position="87"/>
    </location>
</feature>
<dbReference type="GO" id="GO:0003908">
    <property type="term" value="F:methylated-DNA-[protein]-cysteine S-methyltransferase activity"/>
    <property type="evidence" value="ECO:0007669"/>
    <property type="project" value="UniProtKB-EC"/>
</dbReference>
<dbReference type="GO" id="GO:0032259">
    <property type="term" value="P:methylation"/>
    <property type="evidence" value="ECO:0007669"/>
    <property type="project" value="UniProtKB-KW"/>
</dbReference>
<comment type="catalytic activity">
    <reaction evidence="1">
        <text>a 4-O-methyl-thymidine in DNA + L-cysteinyl-[protein] = a thymidine in DNA + S-methyl-L-cysteinyl-[protein]</text>
        <dbReference type="Rhea" id="RHEA:53428"/>
        <dbReference type="Rhea" id="RHEA-COMP:10131"/>
        <dbReference type="Rhea" id="RHEA-COMP:10132"/>
        <dbReference type="Rhea" id="RHEA-COMP:13555"/>
        <dbReference type="Rhea" id="RHEA-COMP:13556"/>
        <dbReference type="ChEBI" id="CHEBI:29950"/>
        <dbReference type="ChEBI" id="CHEBI:82612"/>
        <dbReference type="ChEBI" id="CHEBI:137386"/>
        <dbReference type="ChEBI" id="CHEBI:137387"/>
        <dbReference type="EC" id="2.1.1.63"/>
    </reaction>
</comment>
<dbReference type="SUPFAM" id="SSF46767">
    <property type="entry name" value="Methylated DNA-protein cysteine methyltransferase, C-terminal domain"/>
    <property type="match status" value="1"/>
</dbReference>
<accession>A0A9D1J7Y1</accession>
<evidence type="ECO:0000259" key="7">
    <source>
        <dbReference type="Pfam" id="PF01035"/>
    </source>
</evidence>
<evidence type="ECO:0000256" key="5">
    <source>
        <dbReference type="ARBA" id="ARBA00023204"/>
    </source>
</evidence>
<organism evidence="8 9">
    <name type="scientific">Candidatus Fimimonas gallinarum</name>
    <dbReference type="NCBI Taxonomy" id="2840821"/>
    <lineage>
        <taxon>Bacteria</taxon>
        <taxon>Pseudomonadati</taxon>
        <taxon>Myxococcota</taxon>
        <taxon>Myxococcia</taxon>
        <taxon>Myxococcales</taxon>
        <taxon>Cystobacterineae</taxon>
        <taxon>Myxococcaceae</taxon>
        <taxon>Myxococcaceae incertae sedis</taxon>
        <taxon>Candidatus Fimimonas</taxon>
    </lineage>
</organism>
<protein>
    <submittedName>
        <fullName evidence="8">MGMT family protein</fullName>
    </submittedName>
</protein>
<dbReference type="Proteomes" id="UP000824200">
    <property type="component" value="Unassembled WGS sequence"/>
</dbReference>
<keyword evidence="2" id="KW-0489">Methyltransferase</keyword>
<dbReference type="AlphaFoldDB" id="A0A9D1J7Y1"/>
<dbReference type="InterPro" id="IPR001497">
    <property type="entry name" value="MethylDNA_cys_MeTrfase_AS"/>
</dbReference>
<dbReference type="NCBIfam" id="TIGR00589">
    <property type="entry name" value="ogt"/>
    <property type="match status" value="1"/>
</dbReference>